<keyword evidence="2" id="KW-0812">Transmembrane</keyword>
<feature type="transmembrane region" description="Helical" evidence="2">
    <location>
        <begin position="259"/>
        <end position="282"/>
    </location>
</feature>
<feature type="transmembrane region" description="Helical" evidence="2">
    <location>
        <begin position="220"/>
        <end position="247"/>
    </location>
</feature>
<comment type="caution">
    <text evidence="3">The sequence shown here is derived from an EMBL/GenBank/DDBJ whole genome shotgun (WGS) entry which is preliminary data.</text>
</comment>
<protein>
    <recommendedName>
        <fullName evidence="5">Transmembrane protein</fullName>
    </recommendedName>
</protein>
<feature type="transmembrane region" description="Helical" evidence="2">
    <location>
        <begin position="136"/>
        <end position="157"/>
    </location>
</feature>
<gene>
    <name evidence="3" type="ORF">EIP91_010169</name>
</gene>
<feature type="transmembrane region" description="Helical" evidence="2">
    <location>
        <begin position="177"/>
        <end position="199"/>
    </location>
</feature>
<keyword evidence="2" id="KW-0472">Membrane</keyword>
<dbReference type="Proteomes" id="UP000292702">
    <property type="component" value="Unassembled WGS sequence"/>
</dbReference>
<sequence length="342" mass="37888">MITSTQAYGGDILFRPVPPMTFPEARPIRPGAFTASPFESATTTVYSYTPAEMPKHWDCRFDVQEPFATVFEVLFRGLCLAALGRIDLRPAWAEAQDPNLQVWHTQKDRLSQRVQVMTTIVSCLDHLPLKLYVHSWGIAASLSQAGLLLSTAAAFVTTQPPSPGSLDYTQHGPYVCLLLAFALILGALVVGCAVVYAMGQCTVEWWTDILMSSRSRVCCTLFLIAYPFLCICVSITVLSFGLLSAAWQSESGLIRQGSTFVFLIPVLLLPIFLYTQAVVLWGQARTWMAKRMPYQRESREDEEPVPAVEEGNGSSYHAMLDAPHEGVPHRRNLSPRAQTGEL</sequence>
<evidence type="ECO:0000313" key="4">
    <source>
        <dbReference type="Proteomes" id="UP000292702"/>
    </source>
</evidence>
<dbReference type="AlphaFoldDB" id="A0A4R0RV38"/>
<organism evidence="3 4">
    <name type="scientific">Steccherinum ochraceum</name>
    <dbReference type="NCBI Taxonomy" id="92696"/>
    <lineage>
        <taxon>Eukaryota</taxon>
        <taxon>Fungi</taxon>
        <taxon>Dikarya</taxon>
        <taxon>Basidiomycota</taxon>
        <taxon>Agaricomycotina</taxon>
        <taxon>Agaricomycetes</taxon>
        <taxon>Polyporales</taxon>
        <taxon>Steccherinaceae</taxon>
        <taxon>Steccherinum</taxon>
    </lineage>
</organism>
<evidence type="ECO:0000256" key="2">
    <source>
        <dbReference type="SAM" id="Phobius"/>
    </source>
</evidence>
<dbReference type="OrthoDB" id="2802144at2759"/>
<accession>A0A4R0RV38</accession>
<feature type="region of interest" description="Disordered" evidence="1">
    <location>
        <begin position="298"/>
        <end position="342"/>
    </location>
</feature>
<evidence type="ECO:0008006" key="5">
    <source>
        <dbReference type="Google" id="ProtNLM"/>
    </source>
</evidence>
<evidence type="ECO:0000256" key="1">
    <source>
        <dbReference type="SAM" id="MobiDB-lite"/>
    </source>
</evidence>
<proteinExistence type="predicted"/>
<evidence type="ECO:0000313" key="3">
    <source>
        <dbReference type="EMBL" id="TCD71463.1"/>
    </source>
</evidence>
<keyword evidence="4" id="KW-1185">Reference proteome</keyword>
<keyword evidence="2" id="KW-1133">Transmembrane helix</keyword>
<dbReference type="EMBL" id="RWJN01000006">
    <property type="protein sequence ID" value="TCD71463.1"/>
    <property type="molecule type" value="Genomic_DNA"/>
</dbReference>
<name>A0A4R0RV38_9APHY</name>
<reference evidence="3 4" key="1">
    <citation type="submission" date="2018-11" db="EMBL/GenBank/DDBJ databases">
        <title>Genome assembly of Steccherinum ochraceum LE-BIN_3174, the white-rot fungus of the Steccherinaceae family (The Residual Polyporoid clade, Polyporales, Basidiomycota).</title>
        <authorList>
            <person name="Fedorova T.V."/>
            <person name="Glazunova O.A."/>
            <person name="Landesman E.O."/>
            <person name="Moiseenko K.V."/>
            <person name="Psurtseva N.V."/>
            <person name="Savinova O.S."/>
            <person name="Shakhova N.V."/>
            <person name="Tyazhelova T.V."/>
            <person name="Vasina D.V."/>
        </authorList>
    </citation>
    <scope>NUCLEOTIDE SEQUENCE [LARGE SCALE GENOMIC DNA]</scope>
    <source>
        <strain evidence="3 4">LE-BIN_3174</strain>
    </source>
</reference>